<dbReference type="SUPFAM" id="SSF158446">
    <property type="entry name" value="IVS-encoded protein-like"/>
    <property type="match status" value="1"/>
</dbReference>
<reference evidence="1 2" key="1">
    <citation type="submission" date="2017-09" db="EMBL/GenBank/DDBJ databases">
        <title>Depth-based differentiation of microbial function through sediment-hosted aquifers and enrichment of novel symbionts in the deep terrestrial subsurface.</title>
        <authorList>
            <person name="Probst A.J."/>
            <person name="Ladd B."/>
            <person name="Jarett J.K."/>
            <person name="Geller-Mcgrath D.E."/>
            <person name="Sieber C.M."/>
            <person name="Emerson J.B."/>
            <person name="Anantharaman K."/>
            <person name="Thomas B.C."/>
            <person name="Malmstrom R."/>
            <person name="Stieglmeier M."/>
            <person name="Klingl A."/>
            <person name="Woyke T."/>
            <person name="Ryan C.M."/>
            <person name="Banfield J.F."/>
        </authorList>
    </citation>
    <scope>NUCLEOTIDE SEQUENCE [LARGE SCALE GENOMIC DNA]</scope>
    <source>
        <strain evidence="1">CG07_land_8_20_14_0_80_42_15</strain>
    </source>
</reference>
<comment type="caution">
    <text evidence="1">The sequence shown here is derived from an EMBL/GenBank/DDBJ whole genome shotgun (WGS) entry which is preliminary data.</text>
</comment>
<dbReference type="PANTHER" id="PTHR38471">
    <property type="entry name" value="FOUR HELIX BUNDLE PROTEIN"/>
    <property type="match status" value="1"/>
</dbReference>
<dbReference type="EMBL" id="PEWV01000054">
    <property type="protein sequence ID" value="PIU41468.1"/>
    <property type="molecule type" value="Genomic_DNA"/>
</dbReference>
<proteinExistence type="predicted"/>
<dbReference type="InterPro" id="IPR036583">
    <property type="entry name" value="23S_rRNA_IVS_sf"/>
</dbReference>
<dbReference type="AlphaFoldDB" id="A0A2J0KSF3"/>
<dbReference type="PANTHER" id="PTHR38471:SF2">
    <property type="entry name" value="FOUR HELIX BUNDLE PROTEIN"/>
    <property type="match status" value="1"/>
</dbReference>
<gene>
    <name evidence="1" type="ORF">COS99_05250</name>
</gene>
<dbReference type="InterPro" id="IPR012657">
    <property type="entry name" value="23S_rRNA-intervening_sequence"/>
</dbReference>
<name>A0A2J0KSF3_9BACT</name>
<organism evidence="1 2">
    <name type="scientific">Candidatus Aquitaenariimonas noxiae</name>
    <dbReference type="NCBI Taxonomy" id="1974741"/>
    <lineage>
        <taxon>Bacteria</taxon>
        <taxon>Pseudomonadati</taxon>
        <taxon>Candidatus Omnitrophota</taxon>
        <taxon>Candidatus Aquitaenariimonas</taxon>
    </lineage>
</organism>
<dbReference type="CDD" id="cd16377">
    <property type="entry name" value="23S_rRNA_IVP_like"/>
    <property type="match status" value="1"/>
</dbReference>
<evidence type="ECO:0000313" key="2">
    <source>
        <dbReference type="Proteomes" id="UP000230052"/>
    </source>
</evidence>
<dbReference type="Proteomes" id="UP000230052">
    <property type="component" value="Unassembled WGS sequence"/>
</dbReference>
<evidence type="ECO:0000313" key="1">
    <source>
        <dbReference type="EMBL" id="PIU41468.1"/>
    </source>
</evidence>
<accession>A0A2J0KSF3</accession>
<sequence>MEKIKDFKDLKVWQKSHELALEIYKTTVKFPPEEKFGLVSQMRRASVSIAANIAEGFAKRGKKDKMNFYNISQGSLQELKYYLILTKDLNYTENLENCWKFADEIGKMLNGLITSVGQTPPNP</sequence>
<dbReference type="NCBIfam" id="TIGR02436">
    <property type="entry name" value="four helix bundle protein"/>
    <property type="match status" value="1"/>
</dbReference>
<dbReference type="Gene3D" id="1.20.1440.60">
    <property type="entry name" value="23S rRNA-intervening sequence"/>
    <property type="match status" value="1"/>
</dbReference>
<dbReference type="Pfam" id="PF05635">
    <property type="entry name" value="23S_rRNA_IVP"/>
    <property type="match status" value="1"/>
</dbReference>
<protein>
    <submittedName>
        <fullName evidence="1">Four helix bundle protein</fullName>
    </submittedName>
</protein>